<dbReference type="InterPro" id="IPR050463">
    <property type="entry name" value="Gfo/Idh/MocA_oxidrdct_glycsds"/>
</dbReference>
<dbReference type="Pfam" id="PF01408">
    <property type="entry name" value="GFO_IDH_MocA"/>
    <property type="match status" value="1"/>
</dbReference>
<dbReference type="EMBL" id="LAZR01000003">
    <property type="protein sequence ID" value="KKO11101.1"/>
    <property type="molecule type" value="Genomic_DNA"/>
</dbReference>
<reference evidence="4" key="1">
    <citation type="journal article" date="2015" name="Nature">
        <title>Complex archaea that bridge the gap between prokaryotes and eukaryotes.</title>
        <authorList>
            <person name="Spang A."/>
            <person name="Saw J.H."/>
            <person name="Jorgensen S.L."/>
            <person name="Zaremba-Niedzwiedzka K."/>
            <person name="Martijn J."/>
            <person name="Lind A.E."/>
            <person name="van Eijk R."/>
            <person name="Schleper C."/>
            <person name="Guy L."/>
            <person name="Ettema T.J."/>
        </authorList>
    </citation>
    <scope>NUCLEOTIDE SEQUENCE</scope>
</reference>
<comment type="caution">
    <text evidence="4">The sequence shown here is derived from an EMBL/GenBank/DDBJ whole genome shotgun (WGS) entry which is preliminary data.</text>
</comment>
<dbReference type="PANTHER" id="PTHR43818:SF11">
    <property type="entry name" value="BCDNA.GH03377"/>
    <property type="match status" value="1"/>
</dbReference>
<evidence type="ECO:0000259" key="3">
    <source>
        <dbReference type="Pfam" id="PF22725"/>
    </source>
</evidence>
<name>A0A0F9W1A3_9ZZZZ</name>
<dbReference type="AlphaFoldDB" id="A0A0F9W1A3"/>
<evidence type="ECO:0000256" key="1">
    <source>
        <dbReference type="ARBA" id="ARBA00023002"/>
    </source>
</evidence>
<evidence type="ECO:0000313" key="4">
    <source>
        <dbReference type="EMBL" id="KKO11101.1"/>
    </source>
</evidence>
<dbReference type="PANTHER" id="PTHR43818">
    <property type="entry name" value="BCDNA.GH03377"/>
    <property type="match status" value="1"/>
</dbReference>
<dbReference type="InterPro" id="IPR000683">
    <property type="entry name" value="Gfo/Idh/MocA-like_OxRdtase_N"/>
</dbReference>
<dbReference type="Gene3D" id="3.40.50.720">
    <property type="entry name" value="NAD(P)-binding Rossmann-like Domain"/>
    <property type="match status" value="1"/>
</dbReference>
<dbReference type="SUPFAM" id="SSF51735">
    <property type="entry name" value="NAD(P)-binding Rossmann-fold domains"/>
    <property type="match status" value="1"/>
</dbReference>
<dbReference type="GO" id="GO:0016491">
    <property type="term" value="F:oxidoreductase activity"/>
    <property type="evidence" value="ECO:0007669"/>
    <property type="project" value="UniProtKB-KW"/>
</dbReference>
<evidence type="ECO:0000259" key="2">
    <source>
        <dbReference type="Pfam" id="PF01408"/>
    </source>
</evidence>
<protein>
    <recommendedName>
        <fullName evidence="5">Gfo/Idh/MocA-like oxidoreductase N-terminal domain-containing protein</fullName>
    </recommendedName>
</protein>
<dbReference type="GO" id="GO:0000166">
    <property type="term" value="F:nucleotide binding"/>
    <property type="evidence" value="ECO:0007669"/>
    <property type="project" value="InterPro"/>
</dbReference>
<dbReference type="Gene3D" id="3.30.360.10">
    <property type="entry name" value="Dihydrodipicolinate Reductase, domain 2"/>
    <property type="match status" value="1"/>
</dbReference>
<organism evidence="4">
    <name type="scientific">marine sediment metagenome</name>
    <dbReference type="NCBI Taxonomy" id="412755"/>
    <lineage>
        <taxon>unclassified sequences</taxon>
        <taxon>metagenomes</taxon>
        <taxon>ecological metagenomes</taxon>
    </lineage>
</organism>
<evidence type="ECO:0008006" key="5">
    <source>
        <dbReference type="Google" id="ProtNLM"/>
    </source>
</evidence>
<dbReference type="SUPFAM" id="SSF55347">
    <property type="entry name" value="Glyceraldehyde-3-phosphate dehydrogenase-like, C-terminal domain"/>
    <property type="match status" value="1"/>
</dbReference>
<gene>
    <name evidence="4" type="ORF">LCGC14_0015770</name>
</gene>
<accession>A0A0F9W1A3</accession>
<keyword evidence="1" id="KW-0560">Oxidoreductase</keyword>
<dbReference type="InterPro" id="IPR036291">
    <property type="entry name" value="NAD(P)-bd_dom_sf"/>
</dbReference>
<dbReference type="InterPro" id="IPR055170">
    <property type="entry name" value="GFO_IDH_MocA-like_dom"/>
</dbReference>
<sequence length="344" mass="37911">MSLKVGMVDFGGWFYPLCYMNILAGMDDVEVAAGAFLADDEFMKTANYGTGRQEIVDALGITAYDSIEAMTEAEDLDAVILFGEYGRKADHIETAAACGMNVYTTKPPAVTMDQMRRIIQAGKTHGVSITVPEHTRFNTAIGEVRSRVRAGEIGKLITARVLHQHGHLTPESMPEGHWYRLPENGGPEISLGWYCSGLLQWLVDSPPVRAYAEYDNYMTPLYPHMDNGKGIVRFANGVIGSADIYFSTEVPYPTTEVELIGSEGNIVVRLFEAVRSEYTICKADGETTFRGMNSDSIYQEMKSWAAALAGQGEFEMPAEEAAEILRLCIAWKESAKTNQAVVLE</sequence>
<dbReference type="Pfam" id="PF22725">
    <property type="entry name" value="GFO_IDH_MocA_C3"/>
    <property type="match status" value="1"/>
</dbReference>
<proteinExistence type="predicted"/>
<feature type="domain" description="Gfo/Idh/MocA-like oxidoreductase N-terminal" evidence="2">
    <location>
        <begin position="53"/>
        <end position="131"/>
    </location>
</feature>
<feature type="domain" description="GFO/IDH/MocA-like oxidoreductase" evidence="3">
    <location>
        <begin position="143"/>
        <end position="266"/>
    </location>
</feature>